<sequence>MLTFILSTPSHQIILGQNSENPVEVYAILFDQFPQEVNGTIMCSAIEIQDSLISLGWPVANISIFLGEENMTKNIFLEQLNYLEERVDENDLVFIYLSAHGHTYCRDVLDFNSWFQLEFFQIGTDNKIFLMESCYSGEFVELFFHRSFAMGSVAKDEFALLYTSVDSDTWMLSEPEFVGGISSHFWAKTMADINADSSANGVVSLEEMYVYSLPYIRQCYNETFEIFPELADYASSIAGSTENYPHPKVMNNLPYELTLNATDFILNNQDYLWEEDLEG</sequence>
<evidence type="ECO:0008006" key="2">
    <source>
        <dbReference type="Google" id="ProtNLM"/>
    </source>
</evidence>
<evidence type="ECO:0000313" key="1">
    <source>
        <dbReference type="EMBL" id="GAH26980.1"/>
    </source>
</evidence>
<name>X1F363_9ZZZZ</name>
<feature type="non-terminal residue" evidence="1">
    <location>
        <position position="279"/>
    </location>
</feature>
<accession>X1F363</accession>
<dbReference type="EMBL" id="BARU01000093">
    <property type="protein sequence ID" value="GAH26980.1"/>
    <property type="molecule type" value="Genomic_DNA"/>
</dbReference>
<proteinExistence type="predicted"/>
<protein>
    <recommendedName>
        <fullName evidence="2">Caspase family p20 domain-containing protein</fullName>
    </recommendedName>
</protein>
<comment type="caution">
    <text evidence="1">The sequence shown here is derived from an EMBL/GenBank/DDBJ whole genome shotgun (WGS) entry which is preliminary data.</text>
</comment>
<gene>
    <name evidence="1" type="ORF">S03H2_00483</name>
</gene>
<organism evidence="1">
    <name type="scientific">marine sediment metagenome</name>
    <dbReference type="NCBI Taxonomy" id="412755"/>
    <lineage>
        <taxon>unclassified sequences</taxon>
        <taxon>metagenomes</taxon>
        <taxon>ecological metagenomes</taxon>
    </lineage>
</organism>
<dbReference type="AlphaFoldDB" id="X1F363"/>
<reference evidence="1" key="1">
    <citation type="journal article" date="2014" name="Front. Microbiol.">
        <title>High frequency of phylogenetically diverse reductive dehalogenase-homologous genes in deep subseafloor sedimentary metagenomes.</title>
        <authorList>
            <person name="Kawai M."/>
            <person name="Futagami T."/>
            <person name="Toyoda A."/>
            <person name="Takaki Y."/>
            <person name="Nishi S."/>
            <person name="Hori S."/>
            <person name="Arai W."/>
            <person name="Tsubouchi T."/>
            <person name="Morono Y."/>
            <person name="Uchiyama I."/>
            <person name="Ito T."/>
            <person name="Fujiyama A."/>
            <person name="Inagaki F."/>
            <person name="Takami H."/>
        </authorList>
    </citation>
    <scope>NUCLEOTIDE SEQUENCE</scope>
    <source>
        <strain evidence="1">Expedition CK06-06</strain>
    </source>
</reference>